<comment type="subcellular location">
    <subcellularLocation>
        <location evidence="1">Periplasm</location>
    </subcellularLocation>
</comment>
<feature type="signal peptide" evidence="4">
    <location>
        <begin position="1"/>
        <end position="26"/>
    </location>
</feature>
<evidence type="ECO:0000313" key="7">
    <source>
        <dbReference type="Proteomes" id="UP000199468"/>
    </source>
</evidence>
<dbReference type="Proteomes" id="UP000199468">
    <property type="component" value="Unassembled WGS sequence"/>
</dbReference>
<evidence type="ECO:0000313" key="6">
    <source>
        <dbReference type="EMBL" id="SDG52076.1"/>
    </source>
</evidence>
<evidence type="ECO:0000259" key="5">
    <source>
        <dbReference type="Pfam" id="PF00496"/>
    </source>
</evidence>
<feature type="domain" description="Solute-binding protein family 5" evidence="5">
    <location>
        <begin position="75"/>
        <end position="437"/>
    </location>
</feature>
<protein>
    <submittedName>
        <fullName evidence="6">Peptide/nickel transport system substrate-binding protein</fullName>
    </submittedName>
</protein>
<name>A0ABY0P075_9HYPH</name>
<dbReference type="PANTHER" id="PTHR30290">
    <property type="entry name" value="PERIPLASMIC BINDING COMPONENT OF ABC TRANSPORTER"/>
    <property type="match status" value="1"/>
</dbReference>
<evidence type="ECO:0000256" key="1">
    <source>
        <dbReference type="ARBA" id="ARBA00004418"/>
    </source>
</evidence>
<evidence type="ECO:0000256" key="3">
    <source>
        <dbReference type="ARBA" id="ARBA00022729"/>
    </source>
</evidence>
<proteinExistence type="inferred from homology"/>
<dbReference type="SUPFAM" id="SSF53850">
    <property type="entry name" value="Periplasmic binding protein-like II"/>
    <property type="match status" value="1"/>
</dbReference>
<dbReference type="PANTHER" id="PTHR30290:SF38">
    <property type="entry name" value="D,D-DIPEPTIDE-BINDING PERIPLASMIC PROTEIN DDPA-RELATED"/>
    <property type="match status" value="1"/>
</dbReference>
<evidence type="ECO:0000256" key="2">
    <source>
        <dbReference type="ARBA" id="ARBA00005695"/>
    </source>
</evidence>
<keyword evidence="3 4" id="KW-0732">Signal</keyword>
<evidence type="ECO:0000256" key="4">
    <source>
        <dbReference type="SAM" id="SignalP"/>
    </source>
</evidence>
<feature type="chain" id="PRO_5047114056" evidence="4">
    <location>
        <begin position="27"/>
        <end position="517"/>
    </location>
</feature>
<comment type="similarity">
    <text evidence="2">Belongs to the bacterial solute-binding protein 5 family.</text>
</comment>
<dbReference type="InterPro" id="IPR030678">
    <property type="entry name" value="Peptide/Ni-bd"/>
</dbReference>
<keyword evidence="7" id="KW-1185">Reference proteome</keyword>
<dbReference type="EMBL" id="FNBZ01000004">
    <property type="protein sequence ID" value="SDG52076.1"/>
    <property type="molecule type" value="Genomic_DNA"/>
</dbReference>
<dbReference type="CDD" id="cd08515">
    <property type="entry name" value="PBP2_NikA_DppA_OppA_like_10"/>
    <property type="match status" value="1"/>
</dbReference>
<dbReference type="Pfam" id="PF00496">
    <property type="entry name" value="SBP_bac_5"/>
    <property type="match status" value="1"/>
</dbReference>
<dbReference type="RefSeq" id="WP_210184286.1">
    <property type="nucleotide sequence ID" value="NZ_FNBZ01000004.1"/>
</dbReference>
<dbReference type="Gene3D" id="3.90.76.10">
    <property type="entry name" value="Dipeptide-binding Protein, Domain 1"/>
    <property type="match status" value="1"/>
</dbReference>
<sequence>MMTTRSMAAALTVAAALGLGAGAAQAGKADDTLVFASASEVDTVDLYYQNLREVVIIAQQMCDTLMYRDPIKGEYKPLLSTGYRWIDDKTLEFKLRKGLKFSNGKELTAADVAYTYNHARQPDSGVVTRLLVDWIENVEAPSADTVIFKAKAPTPAAIEYFSGITPIYPEGHYDKAPTVNTGGKARRDWGAVQPVCVGPYNLKEFKSGSSVTLVKNDAYFADSPKGKPSIGTLIYKTIPDTDTQLAELVTGGLDWIWGVPSENAKQLAAMPSVTVKAAPTTRMSFLSLDAAGRSGDNPMKDVRVRRAMFHAIDRAAISRELVGEGSEVLRFMCDARQFGCDTKTEEYAYDPAKAKALLKEAGHPDGFTIPIYAYRDRPYTEAVMNYLRAVGIKTDLRYLQWRALRPILQEGKAEVAHLSWGSQGVLDASASVSNYFKFSIDDYARDEQVRDWLQAADTSVDPEKRKELYGKALARINEQAYMVPLFSYGRTYAFNAELDLPVTPDELAHFYLARWKQ</sequence>
<dbReference type="Gene3D" id="3.10.105.10">
    <property type="entry name" value="Dipeptide-binding Protein, Domain 3"/>
    <property type="match status" value="1"/>
</dbReference>
<reference evidence="6 7" key="1">
    <citation type="submission" date="2016-10" db="EMBL/GenBank/DDBJ databases">
        <authorList>
            <person name="Varghese N."/>
            <person name="Submissions S."/>
        </authorList>
    </citation>
    <scope>NUCLEOTIDE SEQUENCE [LARGE SCALE GENOMIC DNA]</scope>
    <source>
        <strain evidence="6 7">DSM 26672</strain>
    </source>
</reference>
<dbReference type="PIRSF" id="PIRSF002741">
    <property type="entry name" value="MppA"/>
    <property type="match status" value="1"/>
</dbReference>
<organism evidence="6 7">
    <name type="scientific">Bosea robiniae</name>
    <dbReference type="NCBI Taxonomy" id="1036780"/>
    <lineage>
        <taxon>Bacteria</taxon>
        <taxon>Pseudomonadati</taxon>
        <taxon>Pseudomonadota</taxon>
        <taxon>Alphaproteobacteria</taxon>
        <taxon>Hyphomicrobiales</taxon>
        <taxon>Boseaceae</taxon>
        <taxon>Bosea</taxon>
    </lineage>
</organism>
<comment type="caution">
    <text evidence="6">The sequence shown here is derived from an EMBL/GenBank/DDBJ whole genome shotgun (WGS) entry which is preliminary data.</text>
</comment>
<dbReference type="InterPro" id="IPR039424">
    <property type="entry name" value="SBP_5"/>
</dbReference>
<gene>
    <name evidence="6" type="ORF">SAMN05421844_104236</name>
</gene>
<dbReference type="Gene3D" id="3.40.190.10">
    <property type="entry name" value="Periplasmic binding protein-like II"/>
    <property type="match status" value="1"/>
</dbReference>
<accession>A0ABY0P075</accession>
<dbReference type="InterPro" id="IPR000914">
    <property type="entry name" value="SBP_5_dom"/>
</dbReference>